<organism evidence="1 2">
    <name type="scientific">Glossina palpalis gambiensis</name>
    <dbReference type="NCBI Taxonomy" id="67801"/>
    <lineage>
        <taxon>Eukaryota</taxon>
        <taxon>Metazoa</taxon>
        <taxon>Ecdysozoa</taxon>
        <taxon>Arthropoda</taxon>
        <taxon>Hexapoda</taxon>
        <taxon>Insecta</taxon>
        <taxon>Pterygota</taxon>
        <taxon>Neoptera</taxon>
        <taxon>Endopterygota</taxon>
        <taxon>Diptera</taxon>
        <taxon>Brachycera</taxon>
        <taxon>Muscomorpha</taxon>
        <taxon>Hippoboscoidea</taxon>
        <taxon>Glossinidae</taxon>
        <taxon>Glossina</taxon>
    </lineage>
</organism>
<protein>
    <submittedName>
        <fullName evidence="1">Uncharacterized protein</fullName>
    </submittedName>
</protein>
<dbReference type="EMBL" id="JXJN01020196">
    <property type="status" value="NOT_ANNOTATED_CDS"/>
    <property type="molecule type" value="Genomic_DNA"/>
</dbReference>
<keyword evidence="2" id="KW-1185">Reference proteome</keyword>
<dbReference type="AlphaFoldDB" id="A0A1B0BTJ3"/>
<evidence type="ECO:0000313" key="1">
    <source>
        <dbReference type="EnsemblMetazoa" id="GPPI040067-PA"/>
    </source>
</evidence>
<dbReference type="VEuPathDB" id="VectorBase:GPPI040067"/>
<evidence type="ECO:0000313" key="2">
    <source>
        <dbReference type="Proteomes" id="UP000092460"/>
    </source>
</evidence>
<dbReference type="EMBL" id="JXJN01020195">
    <property type="status" value="NOT_ANNOTATED_CDS"/>
    <property type="molecule type" value="Genomic_DNA"/>
</dbReference>
<reference evidence="1" key="2">
    <citation type="submission" date="2020-05" db="UniProtKB">
        <authorList>
            <consortium name="EnsemblMetazoa"/>
        </authorList>
    </citation>
    <scope>IDENTIFICATION</scope>
    <source>
        <strain evidence="1">IAEA</strain>
    </source>
</reference>
<reference evidence="2" key="1">
    <citation type="submission" date="2015-01" db="EMBL/GenBank/DDBJ databases">
        <authorList>
            <person name="Aksoy S."/>
            <person name="Warren W."/>
            <person name="Wilson R.K."/>
        </authorList>
    </citation>
    <scope>NUCLEOTIDE SEQUENCE [LARGE SCALE GENOMIC DNA]</scope>
    <source>
        <strain evidence="2">IAEA</strain>
    </source>
</reference>
<sequence length="67" mass="7558">MMNSGLTNILKLHISQKSLIRNVVSSGHESRNQREALKTLNVPTNMIRDAAEVIEYRSEASSMKVMK</sequence>
<dbReference type="EnsemblMetazoa" id="GPPI040067-RA">
    <property type="protein sequence ID" value="GPPI040067-PA"/>
    <property type="gene ID" value="GPPI040067"/>
</dbReference>
<proteinExistence type="predicted"/>
<accession>A0A1B0BTJ3</accession>
<dbReference type="Proteomes" id="UP000092460">
    <property type="component" value="Unassembled WGS sequence"/>
</dbReference>
<name>A0A1B0BTJ3_9MUSC</name>